<reference evidence="3 4" key="1">
    <citation type="submission" date="2024-02" db="EMBL/GenBank/DDBJ databases">
        <title>A novel Gemmatimonadota bacterium.</title>
        <authorList>
            <person name="Du Z.-J."/>
            <person name="Ye Y.-Q."/>
        </authorList>
    </citation>
    <scope>NUCLEOTIDE SEQUENCE [LARGE SCALE GENOMIC DNA]</scope>
    <source>
        <strain evidence="3 4">DH-20</strain>
    </source>
</reference>
<dbReference type="Proteomes" id="UP001484239">
    <property type="component" value="Unassembled WGS sequence"/>
</dbReference>
<comment type="caution">
    <text evidence="3">The sequence shown here is derived from an EMBL/GenBank/DDBJ whole genome shotgun (WGS) entry which is preliminary data.</text>
</comment>
<feature type="chain" id="PRO_5046356039" description="Gliding motility protein SprA N-terminal domain-containing protein" evidence="1">
    <location>
        <begin position="19"/>
        <end position="2039"/>
    </location>
</feature>
<dbReference type="EMBL" id="JBBHLI010000006">
    <property type="protein sequence ID" value="MEK9501518.1"/>
    <property type="molecule type" value="Genomic_DNA"/>
</dbReference>
<evidence type="ECO:0000259" key="2">
    <source>
        <dbReference type="Pfam" id="PF14349"/>
    </source>
</evidence>
<dbReference type="Pfam" id="PF14349">
    <property type="entry name" value="SprA_N"/>
    <property type="match status" value="1"/>
</dbReference>
<keyword evidence="1" id="KW-0732">Signal</keyword>
<name>A0ABU9EBI9_9BACT</name>
<feature type="domain" description="Gliding motility protein SprA N-terminal" evidence="2">
    <location>
        <begin position="1057"/>
        <end position="1439"/>
    </location>
</feature>
<proteinExistence type="predicted"/>
<gene>
    <name evidence="3" type="ORF">WI372_11060</name>
</gene>
<dbReference type="RefSeq" id="WP_405281649.1">
    <property type="nucleotide sequence ID" value="NZ_CP144380.1"/>
</dbReference>
<dbReference type="InterPro" id="IPR025684">
    <property type="entry name" value="SprA_N_dom"/>
</dbReference>
<keyword evidence="4" id="KW-1185">Reference proteome</keyword>
<sequence>MDLLLLLALALSAPAAPAVEWGGPAGVRPDTVLVRDFWRERLLDPPPLIGGAARPVATLGLAVRPVVVEGGPWPSVDPVADRLPWLVERSAPRIDGGVREPERADGFTRQATREFLRARAAAGAAAPDPLAFLHAAEGGGPGRSPPAPFDSLTAAGLVSRYAELGLRVRGRSEIGGDWTRFRPCTSQFQESCVPSLLPQLSPDINLAVELQGSVMDRVSVEVDYDQLREFGETNTISVVYDGNEDDILRRLEVGDVTFRLPQSRYLTRGIPAGNFGFQAEGQLGPLDFSGVWAQQRGDLSSREFRLTGVGNQRRFVQEDTLVLDDADYVTGQFFFVFDPAEISGYPHIDVLDLDAGAAPASVVPGPEPIQLYRFENDPGARQQVEGWIQADAVAEGEGGRVEESGWFRYLQPGLDYVVHPSGLWVVLRSPLSRDEMLAVTYVTAVGDTVGTYDPERVYNSGGRPQLRLLKASGANHQPGRPTWELEMHQVYRVSTNPDVEPTSVDVTISLGEPSAGRTFRRAADGRDITFLQLTGLDRDSPLDQIDPGVVYSPSSDLLLGTGAVQGSFVVFPTLRPFFEPPPLPNLDLTAEEARELLGEDANARIYTAEDRYEREAGGLFRLTIPFRIRSEGVISSFSLGAIGILPGSERILVGERPLVQGVDYQIDYDLGQVTLLDPEALFAAVPDAPVRATWEQQQVFRAAPTSVFGFNGRLGDPRGGQLNLLALYRTEKTLVNRPTLGLEPGAALLGGVSGVLERGLPWLDGWLAGVPGLRTASASAFSLDGEAALSLPDPNTRGDVFLDDFDASDERPLSLQAQEWQLGSAPADRDGAADALPGMVDASTLARAVWQHRWIVESPQGDSLGVFEGFLPREEIDQQIRVAGSRVRETGMAIRFQPQPGAADRSWASITTVLSPTGSDLTQSEFIEFYARDGEALTLVIDLGLVSEDALFVDDQGRTAGTKENGTPWGLGILDQEADPSRAEIWGDLADARGVWGESCIGERGRIFRLGDPRAVCTRSNGRNDTEDLDGDGNLDVAERSLRWVVRLDGASPYRVRTREETGTRFRLFRVPISVAEATQVNGPITDGDLRSVKHLRLTVTGDRPETVTLARMRIVGSRWLKRAVDGVVTGIVGDTAAIAGRVDVSPVSAVTEGDAYVSPPGVLEQLSDPTSAVGGSGVEFNEKSLRIGVDALMPGDRAEVYSRFPQAPRNFLNYGEARLWVLPREGDWGLDEPVSFFVKFGTDPENFYVYRTPLRPAVTGQVTRTDWSPEVVVDFGVFQELRTRAEEILALVPPSPGDPPLTLWARDSTYAVVVRDRGRAPNLAAVRELSMGIWNQGDTPFEGEVWVDELRLSRGVTEAGLAGVLNATLDVGDLVQTRVGYSSRGAFFRQLEEDATYQTDDRLTVTSTARLERFMPASWGVEMPVSVELDRSRSDPTYLSGSDVRADRLPSLRETGADRTRVGVGFRKITPSTRPLLGLFVDGLEANLGWYRTSNSSVTSRLDAEGVDARVGVERRLEPREFDPVPDFAEPLVRFLLPGALEEAVLGARIRWAPERISLGASYVRQDASIRRFDRILERPEDSAAAVASAPRELIETVAEVGLRPVPSLTADLTFFSTRDLLDPAEAATDPRVQALLAAERGRVGGVDVGWETRRSLRSRVSYRPRIVPWLRHEVTWTSRYDGERSASFVEVIPQPGDSLLLLQRNALGERDLSGLLSFDPRELVRGEDARSWWQEALFVFQPITLTARDGLFSRFDRDPISPGAGYQFGWTDRDGYLALDGDSAATVVDRHVRQVAWGWMAGPVELDAVWGETETATLDSRAGRTVRTRTWPDLSARVQLTSAPTGSTRRLQSAVLGTGVRVEERELQYGGAGQRRLLDETVFPWDVSVRWLGGVTTAYRGTLETGVGEDPTGDTERDRVQHAVSFASTFIPPFGLGARAVGDPVPVRLSVLLGYVAERECRVPRNRADCVPFLDQLNRSLSFSLDTRVSDFEVGIQGSYFDRQSFVGERRGSTQFQLSVFGQFLIEAGALGRLGPG</sequence>
<protein>
    <recommendedName>
        <fullName evidence="2">Gliding motility protein SprA N-terminal domain-containing protein</fullName>
    </recommendedName>
</protein>
<evidence type="ECO:0000313" key="3">
    <source>
        <dbReference type="EMBL" id="MEK9501518.1"/>
    </source>
</evidence>
<accession>A0ABU9EBI9</accession>
<feature type="signal peptide" evidence="1">
    <location>
        <begin position="1"/>
        <end position="18"/>
    </location>
</feature>
<organism evidence="3 4">
    <name type="scientific">Gaopeijia maritima</name>
    <dbReference type="NCBI Taxonomy" id="3119007"/>
    <lineage>
        <taxon>Bacteria</taxon>
        <taxon>Pseudomonadati</taxon>
        <taxon>Gemmatimonadota</taxon>
        <taxon>Longimicrobiia</taxon>
        <taxon>Gaopeijiales</taxon>
        <taxon>Gaopeijiaceae</taxon>
        <taxon>Gaopeijia</taxon>
    </lineage>
</organism>
<evidence type="ECO:0000256" key="1">
    <source>
        <dbReference type="SAM" id="SignalP"/>
    </source>
</evidence>
<evidence type="ECO:0000313" key="4">
    <source>
        <dbReference type="Proteomes" id="UP001484239"/>
    </source>
</evidence>